<evidence type="ECO:0000313" key="2">
    <source>
        <dbReference type="Proteomes" id="UP000688137"/>
    </source>
</evidence>
<dbReference type="EMBL" id="CAJJDM010000012">
    <property type="protein sequence ID" value="CAD8050905.1"/>
    <property type="molecule type" value="Genomic_DNA"/>
</dbReference>
<gene>
    <name evidence="1" type="ORF">PPRIM_AZ9-3.1.T0170291</name>
</gene>
<proteinExistence type="predicted"/>
<comment type="caution">
    <text evidence="1">The sequence shown here is derived from an EMBL/GenBank/DDBJ whole genome shotgun (WGS) entry which is preliminary data.</text>
</comment>
<evidence type="ECO:0000313" key="1">
    <source>
        <dbReference type="EMBL" id="CAD8050905.1"/>
    </source>
</evidence>
<dbReference type="Proteomes" id="UP000688137">
    <property type="component" value="Unassembled WGS sequence"/>
</dbReference>
<name>A0A8S1KB79_PARPR</name>
<protein>
    <submittedName>
        <fullName evidence="1">Uncharacterized protein</fullName>
    </submittedName>
</protein>
<reference evidence="1" key="1">
    <citation type="submission" date="2021-01" db="EMBL/GenBank/DDBJ databases">
        <authorList>
            <consortium name="Genoscope - CEA"/>
            <person name="William W."/>
        </authorList>
    </citation>
    <scope>NUCLEOTIDE SEQUENCE</scope>
</reference>
<keyword evidence="2" id="KW-1185">Reference proteome</keyword>
<organism evidence="1 2">
    <name type="scientific">Paramecium primaurelia</name>
    <dbReference type="NCBI Taxonomy" id="5886"/>
    <lineage>
        <taxon>Eukaryota</taxon>
        <taxon>Sar</taxon>
        <taxon>Alveolata</taxon>
        <taxon>Ciliophora</taxon>
        <taxon>Intramacronucleata</taxon>
        <taxon>Oligohymenophorea</taxon>
        <taxon>Peniculida</taxon>
        <taxon>Parameciidae</taxon>
        <taxon>Paramecium</taxon>
    </lineage>
</organism>
<dbReference type="AlphaFoldDB" id="A0A8S1KB79"/>
<accession>A0A8S1KB79</accession>
<sequence length="257" mass="29841">MELKGAFSYLIQILSNYILDNSILLKLTQLRQLLDNKQTKELEIKKFIVSIGQISLLSNQSKETKNSDNLILISKQKYLSKQQSRFLSLINILQPLNQNQSPINSKIQRQTNTHRSLSNNSNDVHQLNDRLITQITDRVKNQKRQFNIPNVFIKTYEDNSSNNSPIQSPINIYNSISNFGSIKNIKSELQKTSIFQIKTTLIDKLKYTIQDFNNNTIEILSSTQNNQQRVKDKFNRKEINPLFKNHRKSSVDGIILF</sequence>